<geneLocation type="mitochondrion" evidence="3"/>
<evidence type="ECO:0000259" key="2">
    <source>
        <dbReference type="Pfam" id="PF00961"/>
    </source>
</evidence>
<dbReference type="Pfam" id="PF00961">
    <property type="entry name" value="LAGLIDADG_1"/>
    <property type="match status" value="2"/>
</dbReference>
<protein>
    <recommendedName>
        <fullName evidence="2">Homing endonuclease LAGLIDADG domain-containing protein</fullName>
    </recommendedName>
</protein>
<keyword evidence="3" id="KW-0496">Mitochondrion</keyword>
<dbReference type="GO" id="GO:0005739">
    <property type="term" value="C:mitochondrion"/>
    <property type="evidence" value="ECO:0007669"/>
    <property type="project" value="UniProtKB-ARBA"/>
</dbReference>
<organism evidence="3">
    <name type="scientific">Mutinus fleischeri</name>
    <dbReference type="NCBI Taxonomy" id="2218478"/>
    <lineage>
        <taxon>Eukaryota</taxon>
        <taxon>Fungi</taxon>
        <taxon>Dikarya</taxon>
        <taxon>Basidiomycota</taxon>
        <taxon>Agaricomycotina</taxon>
        <taxon>Agaricomycetes</taxon>
        <taxon>Phallomycetidae</taxon>
        <taxon>Phallales</taxon>
        <taxon>Phallaceae</taxon>
        <taxon>Mutinus</taxon>
    </lineage>
</organism>
<reference evidence="3" key="1">
    <citation type="submission" date="2021-09" db="EMBL/GenBank/DDBJ databases">
        <authorList>
            <person name="Yan R."/>
        </authorList>
    </citation>
    <scope>NUCLEOTIDE SEQUENCE</scope>
</reference>
<dbReference type="InterPro" id="IPR051289">
    <property type="entry name" value="LAGLIDADG_Endonuclease"/>
</dbReference>
<dbReference type="AlphaFoldDB" id="A0A8K1RCE4"/>
<proteinExistence type="predicted"/>
<evidence type="ECO:0000256" key="1">
    <source>
        <dbReference type="ARBA" id="ARBA00002670"/>
    </source>
</evidence>
<accession>A0A8K1RCE4</accession>
<dbReference type="Gene3D" id="3.10.28.10">
    <property type="entry name" value="Homing endonucleases"/>
    <property type="match status" value="2"/>
</dbReference>
<comment type="function">
    <text evidence="1">Mitochondrial DNA endonuclease involved in intron homing.</text>
</comment>
<feature type="domain" description="Homing endonuclease LAGLIDADG" evidence="2">
    <location>
        <begin position="20"/>
        <end position="126"/>
    </location>
</feature>
<dbReference type="EMBL" id="OK338766">
    <property type="protein sequence ID" value="UEK25962.1"/>
    <property type="molecule type" value="Genomic_DNA"/>
</dbReference>
<dbReference type="InterPro" id="IPR004860">
    <property type="entry name" value="LAGLIDADG_dom"/>
</dbReference>
<dbReference type="GO" id="GO:0004519">
    <property type="term" value="F:endonuclease activity"/>
    <property type="evidence" value="ECO:0007669"/>
    <property type="project" value="InterPro"/>
</dbReference>
<gene>
    <name evidence="3" type="primary">orf317</name>
</gene>
<name>A0A8K1RCE4_9AGAM</name>
<dbReference type="SUPFAM" id="SSF55608">
    <property type="entry name" value="Homing endonucleases"/>
    <property type="match status" value="2"/>
</dbReference>
<evidence type="ECO:0000313" key="3">
    <source>
        <dbReference type="EMBL" id="UEK25962.1"/>
    </source>
</evidence>
<dbReference type="PANTHER" id="PTHR36181">
    <property type="entry name" value="INTRON-ENCODED ENDONUCLEASE AI3-RELATED"/>
    <property type="match status" value="1"/>
</dbReference>
<feature type="domain" description="Homing endonuclease LAGLIDADG" evidence="2">
    <location>
        <begin position="177"/>
        <end position="287"/>
    </location>
</feature>
<dbReference type="PANTHER" id="PTHR36181:SF4">
    <property type="entry name" value="LAGLIDADG ENDONUCLEASE"/>
    <property type="match status" value="1"/>
</dbReference>
<sequence length="317" mass="36950">MEKKEIIINNKIYHLSLEFILGFFEGDGSVTIQLKSNPRHNTGKQVILIFEIHQHAIDKDLLKAISIYLDAGKVEIGRKIGEESNWTYRLRISTQKDLFNKLYPILRSQSMVLKKRNNDLNLFLEACKIVEDQKHTNLLGQRELEVRSSKLSSKLNLDSKISLPETFQSLNYEWVRGITDAEGNFNFSIYTRKDKTSSNLGIADPYNNYNKKEVIFRFSIVQENSEITFLNKLTEFFECGNVHMDRKGGGVFTVNNRKELQSKIIPFFEKNELQTIKKHSFLCFKKALDICLKNKVLMDIHYQNLEELKNKTKGNRE</sequence>
<dbReference type="InterPro" id="IPR027434">
    <property type="entry name" value="Homing_endonucl"/>
</dbReference>